<dbReference type="GO" id="GO:0005545">
    <property type="term" value="F:1-phosphatidylinositol binding"/>
    <property type="evidence" value="ECO:0007669"/>
    <property type="project" value="InterPro"/>
</dbReference>
<dbReference type="GO" id="GO:0005905">
    <property type="term" value="C:clathrin-coated pit"/>
    <property type="evidence" value="ECO:0007669"/>
    <property type="project" value="UniProtKB-SubCell"/>
</dbReference>
<dbReference type="AlphaFoldDB" id="A0A7J7MTH7"/>
<evidence type="ECO:0000259" key="10">
    <source>
        <dbReference type="PROSITE" id="PS50942"/>
    </source>
</evidence>
<feature type="domain" description="ENTH" evidence="10">
    <location>
        <begin position="90"/>
        <end position="226"/>
    </location>
</feature>
<dbReference type="GO" id="GO:0072583">
    <property type="term" value="P:clathrin-dependent endocytosis"/>
    <property type="evidence" value="ECO:0007669"/>
    <property type="project" value="InterPro"/>
</dbReference>
<keyword evidence="7" id="KW-0168">Coated pit</keyword>
<feature type="compositionally biased region" description="Basic and acidic residues" evidence="9">
    <location>
        <begin position="464"/>
        <end position="473"/>
    </location>
</feature>
<keyword evidence="5" id="KW-0333">Golgi apparatus</keyword>
<evidence type="ECO:0000256" key="5">
    <source>
        <dbReference type="ARBA" id="ARBA00023034"/>
    </source>
</evidence>
<keyword evidence="8" id="KW-0968">Cytoplasmic vesicle</keyword>
<dbReference type="InterPro" id="IPR014712">
    <property type="entry name" value="ANTH_dom_sf"/>
</dbReference>
<dbReference type="FunFam" id="1.25.40.90:FF:000019">
    <property type="entry name" value="Clathrin coat assembly protein"/>
    <property type="match status" value="1"/>
</dbReference>
<evidence type="ECO:0000313" key="12">
    <source>
        <dbReference type="Proteomes" id="UP000541444"/>
    </source>
</evidence>
<feature type="compositionally biased region" description="Basic and acidic residues" evidence="9">
    <location>
        <begin position="233"/>
        <end position="242"/>
    </location>
</feature>
<evidence type="ECO:0000256" key="6">
    <source>
        <dbReference type="ARBA" id="ARBA00023136"/>
    </source>
</evidence>
<dbReference type="FunFam" id="1.20.58.150:FF:000005">
    <property type="entry name" value="putative clathrin assembly protein At2g25430"/>
    <property type="match status" value="1"/>
</dbReference>
<keyword evidence="4" id="KW-0254">Endocytosis</keyword>
<dbReference type="PANTHER" id="PTHR22951">
    <property type="entry name" value="CLATHRIN ASSEMBLY PROTEIN"/>
    <property type="match status" value="1"/>
</dbReference>
<dbReference type="Proteomes" id="UP000541444">
    <property type="component" value="Unassembled WGS sequence"/>
</dbReference>
<name>A0A7J7MTH7_9MAGN</name>
<evidence type="ECO:0000256" key="1">
    <source>
        <dbReference type="ARBA" id="ARBA00004132"/>
    </source>
</evidence>
<keyword evidence="12" id="KW-1185">Reference proteome</keyword>
<dbReference type="CDD" id="cd16987">
    <property type="entry name" value="ANTH_N_AP180_plant"/>
    <property type="match status" value="1"/>
</dbReference>
<evidence type="ECO:0000256" key="2">
    <source>
        <dbReference type="ARBA" id="ARBA00004555"/>
    </source>
</evidence>
<reference evidence="11 12" key="1">
    <citation type="journal article" date="2020" name="IScience">
        <title>Genome Sequencing of the Endangered Kingdonia uniflora (Circaeasteraceae, Ranunculales) Reveals Potential Mechanisms of Evolutionary Specialization.</title>
        <authorList>
            <person name="Sun Y."/>
            <person name="Deng T."/>
            <person name="Zhang A."/>
            <person name="Moore M.J."/>
            <person name="Landis J.B."/>
            <person name="Lin N."/>
            <person name="Zhang H."/>
            <person name="Zhang X."/>
            <person name="Huang J."/>
            <person name="Zhang X."/>
            <person name="Sun H."/>
            <person name="Wang H."/>
        </authorList>
    </citation>
    <scope>NUCLEOTIDE SEQUENCE [LARGE SCALE GENOMIC DNA]</scope>
    <source>
        <strain evidence="11">TB1705</strain>
        <tissue evidence="11">Leaf</tissue>
    </source>
</reference>
<dbReference type="SUPFAM" id="SSF48464">
    <property type="entry name" value="ENTH/VHS domain"/>
    <property type="match status" value="1"/>
</dbReference>
<protein>
    <recommendedName>
        <fullName evidence="10">ENTH domain-containing protein</fullName>
    </recommendedName>
</protein>
<dbReference type="GO" id="GO:0005546">
    <property type="term" value="F:phosphatidylinositol-4,5-bisphosphate binding"/>
    <property type="evidence" value="ECO:0007669"/>
    <property type="project" value="TreeGrafter"/>
</dbReference>
<dbReference type="Gene3D" id="1.20.58.150">
    <property type="entry name" value="ANTH domain"/>
    <property type="match status" value="1"/>
</dbReference>
<keyword evidence="6" id="KW-0472">Membrane</keyword>
<sequence>YNINGYDLTISNSTFGSSIPAKLKPVEEEKKSGTHQNRQFLRDQKKFELLIGVAAVVVIVAREIESRSVMALRKALGAVKDQTSIGIAKVSSNIAPELEVAIVKATSHDDDPADEKYIREILHLTSFSRMYINACIVNVSRRLSKTRDWIVALKALTLVHRLLSDGDPEFQQEILYATRRGTRILNMSDFRDEAHSNSWDHSAFVRTYALYLDQKLEFIVYEKKQSGVTSVGDDDRREDRWRSPPPRIENGNDYGDFRDERPTQRSRSYGDVNDAREEKRPVTPLIEMKPERVLGRMNQLQRLFDRFLALRPTGAAKNCRMVLVALYPVVKESFKLYGDICEILAVLLDRFFDMEYPDCVKSFEAYASVAKQIDELVGFYNWCKDVGVARSSEYPEVQRITEKLLETLEEFMRDRSKKPKTPERIVEPPPVVEDEEPVPDMNEIKALPAPENWTPTALPPEPEPASKPKQEDGDLVDLREDTLSTEDHANKFALALFSGPATGNSNGSWEAFPSNGEPEVTSAWQTPAAETGKADWELALVETASNLSKQKAALAGGFDPLLLNGMYDQGAVRQHVSSAQMSGGSASSVAMPGLGRSATPMLALPAPDGSGAVKAVGQDPFAASLTVPPPSYVQMADMEKKQSFVVQEQQMWQQYARDGMQGQVSLAKLNGAGPPGYYQQGMMQYGMPMPPPVHGMGQPGGYYYTTPY</sequence>
<dbReference type="InterPro" id="IPR013809">
    <property type="entry name" value="ENTH"/>
</dbReference>
<organism evidence="11 12">
    <name type="scientific">Kingdonia uniflora</name>
    <dbReference type="NCBI Taxonomy" id="39325"/>
    <lineage>
        <taxon>Eukaryota</taxon>
        <taxon>Viridiplantae</taxon>
        <taxon>Streptophyta</taxon>
        <taxon>Embryophyta</taxon>
        <taxon>Tracheophyta</taxon>
        <taxon>Spermatophyta</taxon>
        <taxon>Magnoliopsida</taxon>
        <taxon>Ranunculales</taxon>
        <taxon>Circaeasteraceae</taxon>
        <taxon>Kingdonia</taxon>
    </lineage>
</organism>
<comment type="subcellular location">
    <subcellularLocation>
        <location evidence="1">Cytoplasmic vesicle</location>
        <location evidence="1">Clathrin-coated vesicle</location>
    </subcellularLocation>
    <subcellularLocation>
        <location evidence="2">Golgi apparatus</location>
    </subcellularLocation>
    <subcellularLocation>
        <location evidence="3">Membrane</location>
        <location evidence="3">Clathrin-coated pit</location>
    </subcellularLocation>
</comment>
<dbReference type="Gene3D" id="1.25.40.90">
    <property type="match status" value="1"/>
</dbReference>
<dbReference type="PANTHER" id="PTHR22951:SF13">
    <property type="entry name" value="ASSEMBLY PROTEIN, PUTATIVE, EXPRESSED-RELATED"/>
    <property type="match status" value="1"/>
</dbReference>
<comment type="caution">
    <text evidence="11">The sequence shown here is derived from an EMBL/GenBank/DDBJ whole genome shotgun (WGS) entry which is preliminary data.</text>
</comment>
<evidence type="ECO:0000313" key="11">
    <source>
        <dbReference type="EMBL" id="KAF6158229.1"/>
    </source>
</evidence>
<evidence type="ECO:0000256" key="7">
    <source>
        <dbReference type="ARBA" id="ARBA00023176"/>
    </source>
</evidence>
<dbReference type="InterPro" id="IPR008942">
    <property type="entry name" value="ENTH_VHS"/>
</dbReference>
<dbReference type="InterPro" id="IPR011417">
    <property type="entry name" value="ANTH_dom"/>
</dbReference>
<feature type="compositionally biased region" description="Basic and acidic residues" evidence="9">
    <location>
        <begin position="414"/>
        <end position="426"/>
    </location>
</feature>
<evidence type="ECO:0000256" key="9">
    <source>
        <dbReference type="SAM" id="MobiDB-lite"/>
    </source>
</evidence>
<feature type="region of interest" description="Disordered" evidence="9">
    <location>
        <begin position="414"/>
        <end position="473"/>
    </location>
</feature>
<dbReference type="InterPro" id="IPR048050">
    <property type="entry name" value="ANTH_N_plant"/>
</dbReference>
<gene>
    <name evidence="11" type="ORF">GIB67_015023</name>
</gene>
<dbReference type="GO" id="GO:0006900">
    <property type="term" value="P:vesicle budding from membrane"/>
    <property type="evidence" value="ECO:0007669"/>
    <property type="project" value="TreeGrafter"/>
</dbReference>
<dbReference type="SMART" id="SM00273">
    <property type="entry name" value="ENTH"/>
    <property type="match status" value="1"/>
</dbReference>
<accession>A0A7J7MTH7</accession>
<evidence type="ECO:0000256" key="3">
    <source>
        <dbReference type="ARBA" id="ARBA00004600"/>
    </source>
</evidence>
<evidence type="ECO:0000256" key="4">
    <source>
        <dbReference type="ARBA" id="ARBA00022583"/>
    </source>
</evidence>
<dbReference type="EMBL" id="JACGCM010001237">
    <property type="protein sequence ID" value="KAF6158229.1"/>
    <property type="molecule type" value="Genomic_DNA"/>
</dbReference>
<dbReference type="SUPFAM" id="SSF89009">
    <property type="entry name" value="GAT-like domain"/>
    <property type="match status" value="1"/>
</dbReference>
<dbReference type="OrthoDB" id="44015at2759"/>
<dbReference type="GO" id="GO:0000149">
    <property type="term" value="F:SNARE binding"/>
    <property type="evidence" value="ECO:0007669"/>
    <property type="project" value="TreeGrafter"/>
</dbReference>
<dbReference type="GO" id="GO:0005794">
    <property type="term" value="C:Golgi apparatus"/>
    <property type="evidence" value="ECO:0007669"/>
    <property type="project" value="UniProtKB-SubCell"/>
</dbReference>
<dbReference type="GO" id="GO:0032050">
    <property type="term" value="F:clathrin heavy chain binding"/>
    <property type="evidence" value="ECO:0007669"/>
    <property type="project" value="TreeGrafter"/>
</dbReference>
<evidence type="ECO:0000256" key="8">
    <source>
        <dbReference type="ARBA" id="ARBA00023329"/>
    </source>
</evidence>
<feature type="region of interest" description="Disordered" evidence="9">
    <location>
        <begin position="229"/>
        <end position="277"/>
    </location>
</feature>
<feature type="non-terminal residue" evidence="11">
    <location>
        <position position="1"/>
    </location>
</feature>
<dbReference type="Pfam" id="PF07651">
    <property type="entry name" value="ANTH"/>
    <property type="match status" value="1"/>
</dbReference>
<dbReference type="GO" id="GO:0030136">
    <property type="term" value="C:clathrin-coated vesicle"/>
    <property type="evidence" value="ECO:0007669"/>
    <property type="project" value="UniProtKB-SubCell"/>
</dbReference>
<dbReference type="PROSITE" id="PS50942">
    <property type="entry name" value="ENTH"/>
    <property type="match status" value="1"/>
</dbReference>
<proteinExistence type="predicted"/>
<dbReference type="InterPro" id="IPR045192">
    <property type="entry name" value="AP180-like"/>
</dbReference>
<dbReference type="GO" id="GO:0048268">
    <property type="term" value="P:clathrin coat assembly"/>
    <property type="evidence" value="ECO:0007669"/>
    <property type="project" value="InterPro"/>
</dbReference>